<dbReference type="FunFam" id="3.30.200.20:FF:000599">
    <property type="entry name" value="Cyclin-dependent kinase 2"/>
    <property type="match status" value="1"/>
</dbReference>
<keyword evidence="5 10" id="KW-0547">Nucleotide-binding</keyword>
<dbReference type="GO" id="GO:0004693">
    <property type="term" value="F:cyclin-dependent protein serine/threonine kinase activity"/>
    <property type="evidence" value="ECO:0007669"/>
    <property type="project" value="UniProtKB-EC"/>
</dbReference>
<dbReference type="GO" id="GO:0005634">
    <property type="term" value="C:nucleus"/>
    <property type="evidence" value="ECO:0007669"/>
    <property type="project" value="TreeGrafter"/>
</dbReference>
<dbReference type="GO" id="GO:0000307">
    <property type="term" value="C:cyclin-dependent protein kinase holoenzyme complex"/>
    <property type="evidence" value="ECO:0007669"/>
    <property type="project" value="TreeGrafter"/>
</dbReference>
<dbReference type="PROSITE" id="PS50011">
    <property type="entry name" value="PROTEIN_KINASE_DOM"/>
    <property type="match status" value="1"/>
</dbReference>
<accession>A0A8D8SGS3</accession>
<dbReference type="InterPro" id="IPR008271">
    <property type="entry name" value="Ser/Thr_kinase_AS"/>
</dbReference>
<dbReference type="EMBL" id="HBUF01215552">
    <property type="protein sequence ID" value="CAG6667025.1"/>
    <property type="molecule type" value="Transcribed_RNA"/>
</dbReference>
<organism evidence="13">
    <name type="scientific">Cacopsylla melanoneura</name>
    <dbReference type="NCBI Taxonomy" id="428564"/>
    <lineage>
        <taxon>Eukaryota</taxon>
        <taxon>Metazoa</taxon>
        <taxon>Ecdysozoa</taxon>
        <taxon>Arthropoda</taxon>
        <taxon>Hexapoda</taxon>
        <taxon>Insecta</taxon>
        <taxon>Pterygota</taxon>
        <taxon>Neoptera</taxon>
        <taxon>Paraneoptera</taxon>
        <taxon>Hemiptera</taxon>
        <taxon>Sternorrhyncha</taxon>
        <taxon>Psylloidea</taxon>
        <taxon>Psyllidae</taxon>
        <taxon>Psyllinae</taxon>
        <taxon>Cacopsylla</taxon>
    </lineage>
</organism>
<keyword evidence="4" id="KW-0808">Transferase</keyword>
<dbReference type="EMBL" id="HBUF01215553">
    <property type="protein sequence ID" value="CAG6667030.1"/>
    <property type="molecule type" value="Transcribed_RNA"/>
</dbReference>
<comment type="catalytic activity">
    <reaction evidence="9">
        <text>L-seryl-[protein] + ATP = O-phospho-L-seryl-[protein] + ADP + H(+)</text>
        <dbReference type="Rhea" id="RHEA:17989"/>
        <dbReference type="Rhea" id="RHEA-COMP:9863"/>
        <dbReference type="Rhea" id="RHEA-COMP:11604"/>
        <dbReference type="ChEBI" id="CHEBI:15378"/>
        <dbReference type="ChEBI" id="CHEBI:29999"/>
        <dbReference type="ChEBI" id="CHEBI:30616"/>
        <dbReference type="ChEBI" id="CHEBI:83421"/>
        <dbReference type="ChEBI" id="CHEBI:456216"/>
        <dbReference type="EC" id="2.7.11.22"/>
    </reaction>
</comment>
<dbReference type="InterPro" id="IPR017441">
    <property type="entry name" value="Protein_kinase_ATP_BS"/>
</dbReference>
<dbReference type="EMBL" id="HBUF01552573">
    <property type="protein sequence ID" value="CAG6759423.1"/>
    <property type="molecule type" value="Transcribed_RNA"/>
</dbReference>
<evidence type="ECO:0000256" key="5">
    <source>
        <dbReference type="ARBA" id="ARBA00022741"/>
    </source>
</evidence>
<dbReference type="PROSITE" id="PS00107">
    <property type="entry name" value="PROTEIN_KINASE_ATP"/>
    <property type="match status" value="1"/>
</dbReference>
<dbReference type="SUPFAM" id="SSF56112">
    <property type="entry name" value="Protein kinase-like (PK-like)"/>
    <property type="match status" value="1"/>
</dbReference>
<dbReference type="CDD" id="cd07829">
    <property type="entry name" value="STKc_CDK_like"/>
    <property type="match status" value="1"/>
</dbReference>
<dbReference type="GO" id="GO:0005524">
    <property type="term" value="F:ATP binding"/>
    <property type="evidence" value="ECO:0007669"/>
    <property type="project" value="UniProtKB-UniRule"/>
</dbReference>
<proteinExistence type="inferred from homology"/>
<keyword evidence="7 10" id="KW-0067">ATP-binding</keyword>
<dbReference type="PANTHER" id="PTHR24056">
    <property type="entry name" value="CELL DIVISION PROTEIN KINASE"/>
    <property type="match status" value="1"/>
</dbReference>
<evidence type="ECO:0000313" key="13">
    <source>
        <dbReference type="EMBL" id="CAG6667034.1"/>
    </source>
</evidence>
<dbReference type="GO" id="GO:0007165">
    <property type="term" value="P:signal transduction"/>
    <property type="evidence" value="ECO:0007669"/>
    <property type="project" value="TreeGrafter"/>
</dbReference>
<dbReference type="EMBL" id="HBUF01376856">
    <property type="protein sequence ID" value="CAG6728695.1"/>
    <property type="molecule type" value="Transcribed_RNA"/>
</dbReference>
<dbReference type="FunFam" id="1.10.510.10:FF:000706">
    <property type="entry name" value="Cyclin-dependent kinase 1"/>
    <property type="match status" value="1"/>
</dbReference>
<evidence type="ECO:0000256" key="8">
    <source>
        <dbReference type="ARBA" id="ARBA00047811"/>
    </source>
</evidence>
<dbReference type="InterPro" id="IPR011009">
    <property type="entry name" value="Kinase-like_dom_sf"/>
</dbReference>
<dbReference type="EMBL" id="HBUF01149060">
    <property type="protein sequence ID" value="CAG6647846.1"/>
    <property type="molecule type" value="Transcribed_RNA"/>
</dbReference>
<dbReference type="EMBL" id="HBUF01552574">
    <property type="protein sequence ID" value="CAG6759424.1"/>
    <property type="molecule type" value="Transcribed_RNA"/>
</dbReference>
<comment type="catalytic activity">
    <reaction evidence="8">
        <text>L-threonyl-[protein] + ATP = O-phospho-L-threonyl-[protein] + ADP + H(+)</text>
        <dbReference type="Rhea" id="RHEA:46608"/>
        <dbReference type="Rhea" id="RHEA-COMP:11060"/>
        <dbReference type="Rhea" id="RHEA-COMP:11605"/>
        <dbReference type="ChEBI" id="CHEBI:15378"/>
        <dbReference type="ChEBI" id="CHEBI:30013"/>
        <dbReference type="ChEBI" id="CHEBI:30616"/>
        <dbReference type="ChEBI" id="CHEBI:61977"/>
        <dbReference type="ChEBI" id="CHEBI:456216"/>
        <dbReference type="EC" id="2.7.11.22"/>
    </reaction>
</comment>
<dbReference type="Pfam" id="PF00069">
    <property type="entry name" value="Pkinase"/>
    <property type="match status" value="1"/>
</dbReference>
<dbReference type="Gene3D" id="1.10.510.10">
    <property type="entry name" value="Transferase(Phosphotransferase) domain 1"/>
    <property type="match status" value="1"/>
</dbReference>
<dbReference type="EMBL" id="HBUF01215551">
    <property type="protein sequence ID" value="CAG6667021.1"/>
    <property type="molecule type" value="Transcribed_RNA"/>
</dbReference>
<dbReference type="EC" id="2.7.11.22" evidence="2"/>
<dbReference type="EMBL" id="HBUF01215557">
    <property type="protein sequence ID" value="CAG6667047.1"/>
    <property type="molecule type" value="Transcribed_RNA"/>
</dbReference>
<dbReference type="GO" id="GO:0051446">
    <property type="term" value="P:positive regulation of meiotic cell cycle"/>
    <property type="evidence" value="ECO:0007669"/>
    <property type="project" value="UniProtKB-ARBA"/>
</dbReference>
<dbReference type="EMBL" id="HBUF01149061">
    <property type="protein sequence ID" value="CAG6647847.1"/>
    <property type="molecule type" value="Transcribed_RNA"/>
</dbReference>
<evidence type="ECO:0000256" key="10">
    <source>
        <dbReference type="PROSITE-ProRule" id="PRU10141"/>
    </source>
</evidence>
<evidence type="ECO:0000256" key="9">
    <source>
        <dbReference type="ARBA" id="ARBA00048367"/>
    </source>
</evidence>
<dbReference type="GO" id="GO:0030332">
    <property type="term" value="F:cyclin binding"/>
    <property type="evidence" value="ECO:0007669"/>
    <property type="project" value="TreeGrafter"/>
</dbReference>
<evidence type="ECO:0000256" key="2">
    <source>
        <dbReference type="ARBA" id="ARBA00012425"/>
    </source>
</evidence>
<dbReference type="GO" id="GO:0005737">
    <property type="term" value="C:cytoplasm"/>
    <property type="evidence" value="ECO:0007669"/>
    <property type="project" value="TreeGrafter"/>
</dbReference>
<dbReference type="EMBL" id="HBUF01215554">
    <property type="protein sequence ID" value="CAG6667034.1"/>
    <property type="molecule type" value="Transcribed_RNA"/>
</dbReference>
<reference evidence="13" key="1">
    <citation type="submission" date="2021-05" db="EMBL/GenBank/DDBJ databases">
        <authorList>
            <person name="Alioto T."/>
            <person name="Alioto T."/>
            <person name="Gomez Garrido J."/>
        </authorList>
    </citation>
    <scope>NUCLEOTIDE SEQUENCE</scope>
</reference>
<dbReference type="SMART" id="SM00220">
    <property type="entry name" value="S_TKc"/>
    <property type="match status" value="1"/>
</dbReference>
<evidence type="ECO:0000256" key="4">
    <source>
        <dbReference type="ARBA" id="ARBA00022679"/>
    </source>
</evidence>
<dbReference type="AlphaFoldDB" id="A0A8D8SGS3"/>
<dbReference type="EMBL" id="HBUF01149059">
    <property type="protein sequence ID" value="CAG6647845.1"/>
    <property type="molecule type" value="Transcribed_RNA"/>
</dbReference>
<dbReference type="EMBL" id="HBUF01215556">
    <property type="protein sequence ID" value="CAG6667042.1"/>
    <property type="molecule type" value="Transcribed_RNA"/>
</dbReference>
<sequence>MSSAISPSTSTSSKEDQLKLDRFSMKEKLGEGTYGVVYKAIDHLTGEVVAIKRIRLDMSRVQVEGVPSTALREISILKELKHPNVIRLYDAIPVDFKLFLVFEFLRQDLKEFLQTTPVPVAPALAKSYLYQLLEALRYCHSRRVIHRDLKPQNILINKSGALKLADFGLSRPFTIPMNRYTHEVVTLWYRPPEILLGTKVYSTTVDIWSAGCIFSEMITKKTLFAGDSEIDQLFRIFRTLGTPHEDVWPGVSKLPIYKTDFPEWRPKKFAEILPLADPLALDVFAKIMALDPKQRVSAKTILQHEYFQQVEMVKPVLGKTPIKSSTGKEDFNIFSDSD</sequence>
<dbReference type="PROSITE" id="PS00108">
    <property type="entry name" value="PROTEIN_KINASE_ST"/>
    <property type="match status" value="1"/>
</dbReference>
<evidence type="ECO:0000256" key="1">
    <source>
        <dbReference type="ARBA" id="ARBA00006485"/>
    </source>
</evidence>
<keyword evidence="6 13" id="KW-0418">Kinase</keyword>
<evidence type="ECO:0000256" key="7">
    <source>
        <dbReference type="ARBA" id="ARBA00022840"/>
    </source>
</evidence>
<keyword evidence="3 11" id="KW-0723">Serine/threonine-protein kinase</keyword>
<dbReference type="EMBL" id="HBUF01215555">
    <property type="protein sequence ID" value="CAG6667038.1"/>
    <property type="molecule type" value="Transcribed_RNA"/>
</dbReference>
<evidence type="ECO:0000256" key="3">
    <source>
        <dbReference type="ARBA" id="ARBA00022527"/>
    </source>
</evidence>
<protein>
    <recommendedName>
        <fullName evidence="2">cyclin-dependent kinase</fullName>
        <ecNumber evidence="2">2.7.11.22</ecNumber>
    </recommendedName>
</protein>
<evidence type="ECO:0000256" key="6">
    <source>
        <dbReference type="ARBA" id="ARBA00022777"/>
    </source>
</evidence>
<dbReference type="EMBL" id="HBUF01376855">
    <property type="protein sequence ID" value="CAG6728694.1"/>
    <property type="molecule type" value="Transcribed_RNA"/>
</dbReference>
<dbReference type="GO" id="GO:0000082">
    <property type="term" value="P:G1/S transition of mitotic cell cycle"/>
    <property type="evidence" value="ECO:0007669"/>
    <property type="project" value="TreeGrafter"/>
</dbReference>
<feature type="binding site" evidence="10">
    <location>
        <position position="52"/>
    </location>
    <ligand>
        <name>ATP</name>
        <dbReference type="ChEBI" id="CHEBI:30616"/>
    </ligand>
</feature>
<comment type="similarity">
    <text evidence="1">Belongs to the protein kinase superfamily. CMGC Ser/Thr protein kinase family. CDC2/CDKX subfamily.</text>
</comment>
<evidence type="ECO:0000256" key="11">
    <source>
        <dbReference type="RuleBase" id="RU000304"/>
    </source>
</evidence>
<dbReference type="PANTHER" id="PTHR24056:SF254">
    <property type="entry name" value="CYCLIN-DEPENDENT KINASE 2"/>
    <property type="match status" value="1"/>
</dbReference>
<dbReference type="GO" id="GO:0010389">
    <property type="term" value="P:regulation of G2/M transition of mitotic cell cycle"/>
    <property type="evidence" value="ECO:0007669"/>
    <property type="project" value="TreeGrafter"/>
</dbReference>
<evidence type="ECO:0000259" key="12">
    <source>
        <dbReference type="PROSITE" id="PS50011"/>
    </source>
</evidence>
<dbReference type="GO" id="GO:0090068">
    <property type="term" value="P:positive regulation of cell cycle process"/>
    <property type="evidence" value="ECO:0007669"/>
    <property type="project" value="UniProtKB-ARBA"/>
</dbReference>
<dbReference type="InterPro" id="IPR050108">
    <property type="entry name" value="CDK"/>
</dbReference>
<name>A0A8D8SGS3_9HEMI</name>
<feature type="domain" description="Protein kinase" evidence="12">
    <location>
        <begin position="23"/>
        <end position="307"/>
    </location>
</feature>
<dbReference type="Gene3D" id="3.30.200.20">
    <property type="entry name" value="Phosphorylase Kinase, domain 1"/>
    <property type="match status" value="1"/>
</dbReference>
<dbReference type="InterPro" id="IPR000719">
    <property type="entry name" value="Prot_kinase_dom"/>
</dbReference>
<dbReference type="GO" id="GO:0010468">
    <property type="term" value="P:regulation of gene expression"/>
    <property type="evidence" value="ECO:0007669"/>
    <property type="project" value="TreeGrafter"/>
</dbReference>